<protein>
    <recommendedName>
        <fullName evidence="2">F-box domain-containing protein</fullName>
    </recommendedName>
</protein>
<feature type="compositionally biased region" description="Low complexity" evidence="1">
    <location>
        <begin position="611"/>
        <end position="622"/>
    </location>
</feature>
<evidence type="ECO:0000259" key="2">
    <source>
        <dbReference type="PROSITE" id="PS50181"/>
    </source>
</evidence>
<keyword evidence="4" id="KW-1185">Reference proteome</keyword>
<evidence type="ECO:0000256" key="1">
    <source>
        <dbReference type="SAM" id="MobiDB-lite"/>
    </source>
</evidence>
<dbReference type="AlphaFoldDB" id="A0A2J6Q1V0"/>
<dbReference type="Proteomes" id="UP000235672">
    <property type="component" value="Unassembled WGS sequence"/>
</dbReference>
<evidence type="ECO:0000313" key="4">
    <source>
        <dbReference type="Proteomes" id="UP000235672"/>
    </source>
</evidence>
<dbReference type="Pfam" id="PF00646">
    <property type="entry name" value="F-box"/>
    <property type="match status" value="1"/>
</dbReference>
<feature type="region of interest" description="Disordered" evidence="1">
    <location>
        <begin position="329"/>
        <end position="355"/>
    </location>
</feature>
<gene>
    <name evidence="3" type="ORF">NA56DRAFT_174876</name>
</gene>
<proteinExistence type="predicted"/>
<feature type="region of interest" description="Disordered" evidence="1">
    <location>
        <begin position="591"/>
        <end position="622"/>
    </location>
</feature>
<name>A0A2J6Q1V0_9HELO</name>
<reference evidence="3 4" key="1">
    <citation type="submission" date="2016-05" db="EMBL/GenBank/DDBJ databases">
        <title>A degradative enzymes factory behind the ericoid mycorrhizal symbiosis.</title>
        <authorList>
            <consortium name="DOE Joint Genome Institute"/>
            <person name="Martino E."/>
            <person name="Morin E."/>
            <person name="Grelet G."/>
            <person name="Kuo A."/>
            <person name="Kohler A."/>
            <person name="Daghino S."/>
            <person name="Barry K."/>
            <person name="Choi C."/>
            <person name="Cichocki N."/>
            <person name="Clum A."/>
            <person name="Copeland A."/>
            <person name="Hainaut M."/>
            <person name="Haridas S."/>
            <person name="Labutti K."/>
            <person name="Lindquist E."/>
            <person name="Lipzen A."/>
            <person name="Khouja H.-R."/>
            <person name="Murat C."/>
            <person name="Ohm R."/>
            <person name="Olson A."/>
            <person name="Spatafora J."/>
            <person name="Veneault-Fourrey C."/>
            <person name="Henrissat B."/>
            <person name="Grigoriev I."/>
            <person name="Martin F."/>
            <person name="Perotto S."/>
        </authorList>
    </citation>
    <scope>NUCLEOTIDE SEQUENCE [LARGE SCALE GENOMIC DNA]</scope>
    <source>
        <strain evidence="3 4">UAMH 7357</strain>
    </source>
</reference>
<feature type="compositionally biased region" description="Low complexity" evidence="1">
    <location>
        <begin position="646"/>
        <end position="663"/>
    </location>
</feature>
<dbReference type="InterPro" id="IPR001810">
    <property type="entry name" value="F-box_dom"/>
</dbReference>
<dbReference type="OrthoDB" id="4194555at2759"/>
<dbReference type="EMBL" id="KZ613485">
    <property type="protein sequence ID" value="PMD20232.1"/>
    <property type="molecule type" value="Genomic_DNA"/>
</dbReference>
<sequence>MLDASPSKRRKTNGAPMKTKKSFVLQWPIGELPVEIFTLIIDHLPRSSIQNLRLVSKEFDLKVSEALFKVVVVPFRPEIYGITPESATTNDGPQGSVMLQDKGMRVFQGFGRHIQKFAMSFEIDPEKLANPPVKCDQEAIVSFWGIYRWPFKTYNRYSQLEGLEQTADETRSMAKALRFISSAKEFGLSIDGGLGWLAGPDVNRRVVDRGQKLSVFGQSRFLPEQKAFEAFSRMPRPVKGSTSRAAQPGSMRAAFERMLQEAGYMGETLEPSIRMMLENEDADDTQWTARPWDTLAARSAGNDSIPARTPEMDTWRIITRRRARVDPVANDATFADDDDAASQPTSSYSDDDDDDRQLVPVAAFSCKSNKAKAETIDLKPNDLTNAQREMLLEMEWAQEAFMQSYVIAVIDNHMTFQHIEALNIARLPSRHLAILRREDFWDSLPRVKKLSLGIIPDWRRVVKEDTSWVQDTRIAPSLSIAGVYQLLVQQVSPRENIQELHFEWLCGGEYAVGLFARNQHVMAAPLVSEAVHMVNRAVSHPVLTLPHIKHLSLKNCWISPHVMLRFMGSMRKSGLQSLTLDTVSLTAPIAPNAQPGPLTQAGVAQNPPNPANHANPPNAQNAQIAGGLNVANMLAGLVVPPGAQPAPAGQPALGMPPNAQLAPAQPPPPATLNNQQSSDEDSLQPPRPGSWVDIIDTLTPGVTLAELRYSRDSLGPEPPLRQPTAFTKLALESCGYVRLPLDFNQTVVDPPNTHVPLSASVTKRIADIDSFMMKSHDAHLGTIVNRLDSNESATLQNAWNMTIEWDPSSRQELLADARADGVANAGRGRISGLIEGPKPSDCSYH</sequence>
<dbReference type="PROSITE" id="PS50181">
    <property type="entry name" value="FBOX"/>
    <property type="match status" value="1"/>
</dbReference>
<accession>A0A2J6Q1V0</accession>
<feature type="domain" description="F-box" evidence="2">
    <location>
        <begin position="26"/>
        <end position="71"/>
    </location>
</feature>
<organism evidence="3 4">
    <name type="scientific">Hyaloscypha hepaticicola</name>
    <dbReference type="NCBI Taxonomy" id="2082293"/>
    <lineage>
        <taxon>Eukaryota</taxon>
        <taxon>Fungi</taxon>
        <taxon>Dikarya</taxon>
        <taxon>Ascomycota</taxon>
        <taxon>Pezizomycotina</taxon>
        <taxon>Leotiomycetes</taxon>
        <taxon>Helotiales</taxon>
        <taxon>Hyaloscyphaceae</taxon>
        <taxon>Hyaloscypha</taxon>
    </lineage>
</organism>
<feature type="region of interest" description="Disordered" evidence="1">
    <location>
        <begin position="646"/>
        <end position="692"/>
    </location>
</feature>
<evidence type="ECO:0000313" key="3">
    <source>
        <dbReference type="EMBL" id="PMD20232.1"/>
    </source>
</evidence>